<dbReference type="Pfam" id="PF03923">
    <property type="entry name" value="Lipoprotein_16"/>
    <property type="match status" value="1"/>
</dbReference>
<accession>A0ABU9TQZ1</accession>
<evidence type="ECO:0000256" key="1">
    <source>
        <dbReference type="SAM" id="SignalP"/>
    </source>
</evidence>
<feature type="signal peptide" evidence="1">
    <location>
        <begin position="1"/>
        <end position="25"/>
    </location>
</feature>
<keyword evidence="3" id="KW-1185">Reference proteome</keyword>
<gene>
    <name evidence="2" type="ORF">WNY58_06990</name>
</gene>
<name>A0ABU9TQZ1_9GAMM</name>
<dbReference type="RefSeq" id="WP_342854127.1">
    <property type="nucleotide sequence ID" value="NZ_JBBMRA010000004.1"/>
</dbReference>
<dbReference type="Proteomes" id="UP001449225">
    <property type="component" value="Unassembled WGS sequence"/>
</dbReference>
<evidence type="ECO:0000313" key="2">
    <source>
        <dbReference type="EMBL" id="MEM5536135.1"/>
    </source>
</evidence>
<organism evidence="2 3">
    <name type="scientific">Neptuniibacter pectenicola</name>
    <dbReference type="NCBI Taxonomy" id="1806669"/>
    <lineage>
        <taxon>Bacteria</taxon>
        <taxon>Pseudomonadati</taxon>
        <taxon>Pseudomonadota</taxon>
        <taxon>Gammaproteobacteria</taxon>
        <taxon>Oceanospirillales</taxon>
        <taxon>Oceanospirillaceae</taxon>
        <taxon>Neptuniibacter</taxon>
    </lineage>
</organism>
<comment type="caution">
    <text evidence="2">The sequence shown here is derived from an EMBL/GenBank/DDBJ whole genome shotgun (WGS) entry which is preliminary data.</text>
</comment>
<keyword evidence="2" id="KW-0449">Lipoprotein</keyword>
<dbReference type="PROSITE" id="PS51257">
    <property type="entry name" value="PROKAR_LIPOPROTEIN"/>
    <property type="match status" value="1"/>
</dbReference>
<reference evidence="2 3" key="1">
    <citation type="submission" date="2024-03" db="EMBL/GenBank/DDBJ databases">
        <title>Community enrichment and isolation of bacterial strains for fucoidan degradation.</title>
        <authorList>
            <person name="Sichert A."/>
        </authorList>
    </citation>
    <scope>NUCLEOTIDE SEQUENCE [LARGE SCALE GENOMIC DNA]</scope>
    <source>
        <strain evidence="2 3">AS76</strain>
    </source>
</reference>
<proteinExistence type="predicted"/>
<keyword evidence="1" id="KW-0732">Signal</keyword>
<feature type="chain" id="PRO_5045806475" evidence="1">
    <location>
        <begin position="26"/>
        <end position="192"/>
    </location>
</feature>
<evidence type="ECO:0000313" key="3">
    <source>
        <dbReference type="Proteomes" id="UP001449225"/>
    </source>
</evidence>
<protein>
    <submittedName>
        <fullName evidence="2">YajG family lipoprotein</fullName>
    </submittedName>
</protein>
<sequence>MLTLRSLVRSLPIALTMLFTGCASLSSQVIDIHPELQVSRQLNKDIRIDVQAKDLRTNKVIGYRATDKAPRPEIVLKDSVALLKHTTEHALEDMGIRRFFKGEYTMEINLVSLNYQIEKYGLKQTARVDMKINVTLTKGSKRYTGSYTNDKTQTFVGTPSEQENLKLINALVTENMNLMVNDKQLLDFIQFN</sequence>
<dbReference type="EMBL" id="JBBMRA010000004">
    <property type="protein sequence ID" value="MEM5536135.1"/>
    <property type="molecule type" value="Genomic_DNA"/>
</dbReference>
<dbReference type="InterPro" id="IPR005619">
    <property type="entry name" value="Uncharacterised_YajG"/>
</dbReference>